<geneLocation type="plasmid" evidence="1 2">
    <name>pRgalR602b</name>
</geneLocation>
<protein>
    <submittedName>
        <fullName evidence="1">Uncharacterized protein</fullName>
    </submittedName>
</protein>
<accession>A0A0B4XA08</accession>
<evidence type="ECO:0000313" key="1">
    <source>
        <dbReference type="EMBL" id="AJD43570.1"/>
    </source>
</evidence>
<dbReference type="EMBL" id="CP006879">
    <property type="protein sequence ID" value="AJD43570.1"/>
    <property type="molecule type" value="Genomic_DNA"/>
</dbReference>
<proteinExistence type="predicted"/>
<dbReference type="HOGENOM" id="CLU_2976175_0_0_5"/>
<dbReference type="AlphaFoldDB" id="A0A0B4XA08"/>
<organism evidence="1 2">
    <name type="scientific">Rhizobium gallicum bv. gallicum R602sp</name>
    <dbReference type="NCBI Taxonomy" id="1041138"/>
    <lineage>
        <taxon>Bacteria</taxon>
        <taxon>Pseudomonadati</taxon>
        <taxon>Pseudomonadota</taxon>
        <taxon>Alphaproteobacteria</taxon>
        <taxon>Hyphomicrobiales</taxon>
        <taxon>Rhizobiaceae</taxon>
        <taxon>Rhizobium/Agrobacterium group</taxon>
        <taxon>Rhizobium</taxon>
    </lineage>
</organism>
<name>A0A0B4XA08_9HYPH</name>
<dbReference type="Proteomes" id="UP000031368">
    <property type="component" value="Plasmid pRgalR602b"/>
</dbReference>
<keyword evidence="1" id="KW-0614">Plasmid</keyword>
<sequence length="58" mass="6232">MTAHVSEWKGNARSNSELERKAGAINALLVRPIGVLPEKRATRSALSPSVSSTTWVPC</sequence>
<dbReference type="KEGG" id="rga:RGR602_PB00028"/>
<evidence type="ECO:0000313" key="2">
    <source>
        <dbReference type="Proteomes" id="UP000031368"/>
    </source>
</evidence>
<keyword evidence="2" id="KW-1185">Reference proteome</keyword>
<reference evidence="1 2" key="1">
    <citation type="submission" date="2013-11" db="EMBL/GenBank/DDBJ databases">
        <title>Complete genome sequence of Rhizobium gallicum bv. gallicum R602.</title>
        <authorList>
            <person name="Bustos P."/>
            <person name="Santamaria R.I."/>
            <person name="Lozano L."/>
            <person name="Acosta J.L."/>
            <person name="Ormeno-Orrillo E."/>
            <person name="Rogel M.A."/>
            <person name="Romero D."/>
            <person name="Cevallos M.A."/>
            <person name="Martinez-Romero E."/>
            <person name="Gonzalez V."/>
        </authorList>
    </citation>
    <scope>NUCLEOTIDE SEQUENCE [LARGE SCALE GENOMIC DNA]</scope>
    <source>
        <strain evidence="1 2">R602</strain>
        <plasmid evidence="1 2">pRgalR602b</plasmid>
    </source>
</reference>
<gene>
    <name evidence="1" type="ORF">RGR602_PB00028</name>
</gene>